<evidence type="ECO:0000256" key="1">
    <source>
        <dbReference type="SAM" id="Coils"/>
    </source>
</evidence>
<dbReference type="AlphaFoldDB" id="A0ABD3W3Q0"/>
<dbReference type="Proteomes" id="UP001634394">
    <property type="component" value="Unassembled WGS sequence"/>
</dbReference>
<keyword evidence="3" id="KW-1185">Reference proteome</keyword>
<feature type="coiled-coil region" evidence="1">
    <location>
        <begin position="6"/>
        <end position="90"/>
    </location>
</feature>
<sequence>MLVGKLKQLQENESQVNKAIQQHQQVEKSKSVTAELIALQQLQQQVKQQEQTIEDLKKTVADNNATASTLQQQQINLKKIMDDDEQLQQQVQHVFANIPAQSYFDEWASY</sequence>
<accession>A0ABD3W3Q0</accession>
<protein>
    <submittedName>
        <fullName evidence="2">Uncharacterized protein</fullName>
    </submittedName>
</protein>
<dbReference type="EMBL" id="JBJQND010000008">
    <property type="protein sequence ID" value="KAL3868505.1"/>
    <property type="molecule type" value="Genomic_DNA"/>
</dbReference>
<comment type="caution">
    <text evidence="2">The sequence shown here is derived from an EMBL/GenBank/DDBJ whole genome shotgun (WGS) entry which is preliminary data.</text>
</comment>
<gene>
    <name evidence="2" type="ORF">ACJMK2_041306</name>
</gene>
<evidence type="ECO:0000313" key="2">
    <source>
        <dbReference type="EMBL" id="KAL3868505.1"/>
    </source>
</evidence>
<evidence type="ECO:0000313" key="3">
    <source>
        <dbReference type="Proteomes" id="UP001634394"/>
    </source>
</evidence>
<name>A0ABD3W3Q0_SINWO</name>
<keyword evidence="1" id="KW-0175">Coiled coil</keyword>
<reference evidence="2 3" key="1">
    <citation type="submission" date="2024-11" db="EMBL/GenBank/DDBJ databases">
        <title>Chromosome-level genome assembly of the freshwater bivalve Anodonta woodiana.</title>
        <authorList>
            <person name="Chen X."/>
        </authorList>
    </citation>
    <scope>NUCLEOTIDE SEQUENCE [LARGE SCALE GENOMIC DNA]</scope>
    <source>
        <strain evidence="2">MN2024</strain>
        <tissue evidence="2">Gills</tissue>
    </source>
</reference>
<proteinExistence type="predicted"/>
<organism evidence="2 3">
    <name type="scientific">Sinanodonta woodiana</name>
    <name type="common">Chinese pond mussel</name>
    <name type="synonym">Anodonta woodiana</name>
    <dbReference type="NCBI Taxonomy" id="1069815"/>
    <lineage>
        <taxon>Eukaryota</taxon>
        <taxon>Metazoa</taxon>
        <taxon>Spiralia</taxon>
        <taxon>Lophotrochozoa</taxon>
        <taxon>Mollusca</taxon>
        <taxon>Bivalvia</taxon>
        <taxon>Autobranchia</taxon>
        <taxon>Heteroconchia</taxon>
        <taxon>Palaeoheterodonta</taxon>
        <taxon>Unionida</taxon>
        <taxon>Unionoidea</taxon>
        <taxon>Unionidae</taxon>
        <taxon>Unioninae</taxon>
        <taxon>Sinanodonta</taxon>
    </lineage>
</organism>